<comment type="caution">
    <text evidence="5">The sequence shown here is derived from an EMBL/GenBank/DDBJ whole genome shotgun (WGS) entry which is preliminary data.</text>
</comment>
<dbReference type="GO" id="GO:0004672">
    <property type="term" value="F:protein kinase activity"/>
    <property type="evidence" value="ECO:0007669"/>
    <property type="project" value="InterPro"/>
</dbReference>
<dbReference type="InterPro" id="IPR011009">
    <property type="entry name" value="Kinase-like_dom_sf"/>
</dbReference>
<reference evidence="5" key="1">
    <citation type="submission" date="2021-06" db="EMBL/GenBank/DDBJ databases">
        <authorList>
            <person name="Kallberg Y."/>
            <person name="Tangrot J."/>
            <person name="Rosling A."/>
        </authorList>
    </citation>
    <scope>NUCLEOTIDE SEQUENCE</scope>
    <source>
        <strain evidence="5">FL966</strain>
    </source>
</reference>
<keyword evidence="2 3" id="KW-0067">ATP-binding</keyword>
<dbReference type="AlphaFoldDB" id="A0A9N9J8B5"/>
<dbReference type="InterPro" id="IPR000719">
    <property type="entry name" value="Prot_kinase_dom"/>
</dbReference>
<evidence type="ECO:0000313" key="6">
    <source>
        <dbReference type="Proteomes" id="UP000789759"/>
    </source>
</evidence>
<evidence type="ECO:0000259" key="4">
    <source>
        <dbReference type="PROSITE" id="PS50011"/>
    </source>
</evidence>
<dbReference type="GO" id="GO:0005524">
    <property type="term" value="F:ATP binding"/>
    <property type="evidence" value="ECO:0007669"/>
    <property type="project" value="UniProtKB-UniRule"/>
</dbReference>
<keyword evidence="1 3" id="KW-0547">Nucleotide-binding</keyword>
<dbReference type="InterPro" id="IPR050198">
    <property type="entry name" value="Non-receptor_tyrosine_kinases"/>
</dbReference>
<name>A0A9N9J8B5_9GLOM</name>
<feature type="non-terminal residue" evidence="5">
    <location>
        <position position="899"/>
    </location>
</feature>
<dbReference type="Pfam" id="PF00069">
    <property type="entry name" value="Pkinase"/>
    <property type="match status" value="1"/>
</dbReference>
<keyword evidence="6" id="KW-1185">Reference proteome</keyword>
<dbReference type="Gene3D" id="1.10.510.10">
    <property type="entry name" value="Transferase(Phosphotransferase) domain 1"/>
    <property type="match status" value="1"/>
</dbReference>
<gene>
    <name evidence="5" type="ORF">CPELLU_LOCUS15740</name>
</gene>
<feature type="binding site" evidence="3">
    <location>
        <position position="831"/>
    </location>
    <ligand>
        <name>ATP</name>
        <dbReference type="ChEBI" id="CHEBI:30616"/>
    </ligand>
</feature>
<sequence length="899" mass="103695">MDAAEKSFVKSFNLNYGFRYENRKFVPSRSIIDDGELTLEKYTGELLIYQKTQVDVETSKTMWELFEITFSTLIEPQNIQEQKSKISESDVLILIPILKATYIGKPITSFQPALNGEFLFEIVLVGGALVIKNISEFSDDSLNQLKARISWAINEFRLGHKNLFKESKIDLRLPSIEDLTGNKLNDMETLCNYVQQLYEFKISSVIAYEKVVPSYARLDAKKRQEICMPESIPECFDERLVPDISAYHIITKDWLGSNNIYMQIPKWIKQFKLEHGLVINSDLFIPSVKPAIELISEPSIKPRNSSIMLSISYVETQKDLFYKTNYIDILSTSPNLLDSIPFVDTTIDTSPTNTIFCDVIYEQILLTITKDKVRPSKQLEAAITGAVKKENPYNDLEEIFKEYGQVFCLKFIMGERITKATGYSSFKQEDFGKIVSNGFKELTNCHEILAEWKELNQREMDSARFYSSNSDSIVNLNNINNIDRYLNTVPKNPNLWKVINRLEIIPLYKLIKDNNVQKEIEILLSDKEQALADGYFILENNKIRCCTVSFGFLLKSDNYQVIGSIVSNNLKRMDLNLRFKMLTVSGFSIVIEDIDNKEILKETTEDDLTIHWLLIGKPLYVKYFSKKTRNTRILTGTIGITLSCKQKLYVIDIKDEMDKVGLFSLSPEYMIATSFKFLSPNMSPKFQVALHSWAKTKICLEITNHSFEEINSLFEDDLKSMQNSCCLTWYVISTAHQISWEHIGHYLKKEKQAPNVDSFKLPNTYPDGRDVLKPGGLTSYMLKHYEESLADLKDSDVIEFEYSYENRKEVGRGAFSVVYSAVYYGERFALKSFNDNGINKEATKEFIKEFKNLHVINSHPNINKFLGITRDPETNKFMLVLQFANGGNLRQYLMKKWNN</sequence>
<protein>
    <submittedName>
        <fullName evidence="5">13156_t:CDS:1</fullName>
    </submittedName>
</protein>
<evidence type="ECO:0000256" key="2">
    <source>
        <dbReference type="ARBA" id="ARBA00022840"/>
    </source>
</evidence>
<dbReference type="Proteomes" id="UP000789759">
    <property type="component" value="Unassembled WGS sequence"/>
</dbReference>
<dbReference type="OrthoDB" id="2428127at2759"/>
<evidence type="ECO:0000313" key="5">
    <source>
        <dbReference type="EMBL" id="CAG8768756.1"/>
    </source>
</evidence>
<evidence type="ECO:0000256" key="1">
    <source>
        <dbReference type="ARBA" id="ARBA00022741"/>
    </source>
</evidence>
<feature type="domain" description="Protein kinase" evidence="4">
    <location>
        <begin position="804"/>
        <end position="899"/>
    </location>
</feature>
<evidence type="ECO:0000256" key="3">
    <source>
        <dbReference type="PROSITE-ProRule" id="PRU10141"/>
    </source>
</evidence>
<accession>A0A9N9J8B5</accession>
<dbReference type="PROSITE" id="PS50011">
    <property type="entry name" value="PROTEIN_KINASE_DOM"/>
    <property type="match status" value="1"/>
</dbReference>
<organism evidence="5 6">
    <name type="scientific">Cetraspora pellucida</name>
    <dbReference type="NCBI Taxonomy" id="1433469"/>
    <lineage>
        <taxon>Eukaryota</taxon>
        <taxon>Fungi</taxon>
        <taxon>Fungi incertae sedis</taxon>
        <taxon>Mucoromycota</taxon>
        <taxon>Glomeromycotina</taxon>
        <taxon>Glomeromycetes</taxon>
        <taxon>Diversisporales</taxon>
        <taxon>Gigasporaceae</taxon>
        <taxon>Cetraspora</taxon>
    </lineage>
</organism>
<proteinExistence type="predicted"/>
<dbReference type="EMBL" id="CAJVQA010021414">
    <property type="protein sequence ID" value="CAG8768756.1"/>
    <property type="molecule type" value="Genomic_DNA"/>
</dbReference>
<dbReference type="SUPFAM" id="SSF56112">
    <property type="entry name" value="Protein kinase-like (PK-like)"/>
    <property type="match status" value="1"/>
</dbReference>
<dbReference type="InterPro" id="IPR017441">
    <property type="entry name" value="Protein_kinase_ATP_BS"/>
</dbReference>
<dbReference type="PANTHER" id="PTHR24418">
    <property type="entry name" value="TYROSINE-PROTEIN KINASE"/>
    <property type="match status" value="1"/>
</dbReference>
<dbReference type="PROSITE" id="PS00107">
    <property type="entry name" value="PROTEIN_KINASE_ATP"/>
    <property type="match status" value="1"/>
</dbReference>